<dbReference type="GO" id="GO:0005886">
    <property type="term" value="C:plasma membrane"/>
    <property type="evidence" value="ECO:0007669"/>
    <property type="project" value="UniProtKB-ARBA"/>
</dbReference>
<comment type="subcellular location">
    <subcellularLocation>
        <location evidence="1">Membrane</location>
        <topology evidence="1">Multi-pass membrane protein</topology>
    </subcellularLocation>
</comment>
<dbReference type="CDD" id="cd16914">
    <property type="entry name" value="EcfT"/>
    <property type="match status" value="1"/>
</dbReference>
<dbReference type="AlphaFoldDB" id="A0A328PFK9"/>
<name>A0A328PFK9_9EURY</name>
<comment type="caution">
    <text evidence="7">The sequence shown here is derived from an EMBL/GenBank/DDBJ whole genome shotgun (WGS) entry which is preliminary data.</text>
</comment>
<feature type="transmembrane region" description="Helical" evidence="6">
    <location>
        <begin position="138"/>
        <end position="160"/>
    </location>
</feature>
<keyword evidence="3 6" id="KW-0812">Transmembrane</keyword>
<evidence type="ECO:0000256" key="1">
    <source>
        <dbReference type="ARBA" id="ARBA00004141"/>
    </source>
</evidence>
<reference evidence="7 8" key="1">
    <citation type="submission" date="2018-06" db="EMBL/GenBank/DDBJ databases">
        <title>Draft genome sequence of hyperthermophilic methanogen Methanothermobacter tenebrarum sp. MCM-B 1447.</title>
        <authorList>
            <person name="Pore S.D."/>
            <person name="Dagar S."/>
            <person name="Dhakephalkar P.K."/>
        </authorList>
    </citation>
    <scope>NUCLEOTIDE SEQUENCE [LARGE SCALE GENOMIC DNA]</scope>
    <source>
        <strain evidence="7 8">MCM B 1447</strain>
    </source>
</reference>
<evidence type="ECO:0000313" key="7">
    <source>
        <dbReference type="EMBL" id="RAO78605.1"/>
    </source>
</evidence>
<dbReference type="OrthoDB" id="80989at2157"/>
<evidence type="ECO:0000313" key="8">
    <source>
        <dbReference type="Proteomes" id="UP000249782"/>
    </source>
</evidence>
<keyword evidence="8" id="KW-1185">Reference proteome</keyword>
<dbReference type="RefSeq" id="WP_112094369.1">
    <property type="nucleotide sequence ID" value="NZ_QLOE01000010.1"/>
</dbReference>
<feature type="transmembrane region" description="Helical" evidence="6">
    <location>
        <begin position="28"/>
        <end position="58"/>
    </location>
</feature>
<keyword evidence="5 6" id="KW-0472">Membrane</keyword>
<feature type="transmembrane region" description="Helical" evidence="6">
    <location>
        <begin position="70"/>
        <end position="89"/>
    </location>
</feature>
<proteinExistence type="predicted"/>
<feature type="transmembrane region" description="Helical" evidence="6">
    <location>
        <begin position="226"/>
        <end position="246"/>
    </location>
</feature>
<accession>A0A328PFK9</accession>
<evidence type="ECO:0000256" key="5">
    <source>
        <dbReference type="ARBA" id="ARBA00023136"/>
    </source>
</evidence>
<gene>
    <name evidence="7" type="ORF">DPC56_07020</name>
</gene>
<dbReference type="InterPro" id="IPR051611">
    <property type="entry name" value="ECF_transporter_component"/>
</dbReference>
<dbReference type="EMBL" id="QLOE01000010">
    <property type="protein sequence ID" value="RAO78605.1"/>
    <property type="molecule type" value="Genomic_DNA"/>
</dbReference>
<organism evidence="7 8">
    <name type="scientific">Methanothermobacter tenebrarum</name>
    <dbReference type="NCBI Taxonomy" id="680118"/>
    <lineage>
        <taxon>Archaea</taxon>
        <taxon>Methanobacteriati</taxon>
        <taxon>Methanobacteriota</taxon>
        <taxon>Methanomada group</taxon>
        <taxon>Methanobacteria</taxon>
        <taxon>Methanobacteriales</taxon>
        <taxon>Methanobacteriaceae</taxon>
        <taxon>Methanothermobacter</taxon>
    </lineage>
</organism>
<keyword evidence="4 6" id="KW-1133">Transmembrane helix</keyword>
<dbReference type="PANTHER" id="PTHR34857">
    <property type="entry name" value="SLL0384 PROTEIN"/>
    <property type="match status" value="1"/>
</dbReference>
<evidence type="ECO:0000256" key="6">
    <source>
        <dbReference type="SAM" id="Phobius"/>
    </source>
</evidence>
<protein>
    <recommendedName>
        <fullName evidence="9">Energy-coupling factor transporter transmembrane protein EcfT</fullName>
    </recommendedName>
</protein>
<evidence type="ECO:0000256" key="3">
    <source>
        <dbReference type="ARBA" id="ARBA00022692"/>
    </source>
</evidence>
<dbReference type="Pfam" id="PF02361">
    <property type="entry name" value="CbiQ"/>
    <property type="match status" value="1"/>
</dbReference>
<feature type="transmembrane region" description="Helical" evidence="6">
    <location>
        <begin position="96"/>
        <end position="118"/>
    </location>
</feature>
<dbReference type="InterPro" id="IPR003339">
    <property type="entry name" value="ABC/ECF_trnsptr_transmembrane"/>
</dbReference>
<keyword evidence="2" id="KW-1003">Cell membrane</keyword>
<dbReference type="PANTHER" id="PTHR34857:SF2">
    <property type="entry name" value="SLL0384 PROTEIN"/>
    <property type="match status" value="1"/>
</dbReference>
<evidence type="ECO:0008006" key="9">
    <source>
        <dbReference type="Google" id="ProtNLM"/>
    </source>
</evidence>
<sequence length="249" mass="28180">MDFNKIFSPFIWTSKGGIFEDISPIAKILVIIGATILSVIISNIWLLILMGIVFLILISYSGTLRAASPFLSFIVFFWFLSIVIIIAIYRNLEYALGFLSQFFARFFIISAAGLFFAFTTSPIKLAKSLESLKIPGEIIFTLTVALRYIPTLAFETAAIWDSLKLRVNLPKIEILKKPSLLYRGLIIPLIIRVVKISDEVAIAAESKGFDPGKKPVESLQFEYRDFIFVFILLGFFTTLKIIEYTYMTP</sequence>
<dbReference type="Proteomes" id="UP000249782">
    <property type="component" value="Unassembled WGS sequence"/>
</dbReference>
<evidence type="ECO:0000256" key="2">
    <source>
        <dbReference type="ARBA" id="ARBA00022475"/>
    </source>
</evidence>
<evidence type="ECO:0000256" key="4">
    <source>
        <dbReference type="ARBA" id="ARBA00022989"/>
    </source>
</evidence>